<feature type="domain" description="Nudix hydrolase" evidence="3">
    <location>
        <begin position="1"/>
        <end position="131"/>
    </location>
</feature>
<protein>
    <submittedName>
        <fullName evidence="4">DNA mismatch repair protein MutT</fullName>
    </submittedName>
</protein>
<dbReference type="PANTHER" id="PTHR43046">
    <property type="entry name" value="GDP-MANNOSE MANNOSYL HYDROLASE"/>
    <property type="match status" value="1"/>
</dbReference>
<dbReference type="EMBL" id="CP022530">
    <property type="protein sequence ID" value="ASP37805.1"/>
    <property type="molecule type" value="Genomic_DNA"/>
</dbReference>
<sequence>MKPRACALILNESQQILLIHRIKNDREYWVFPGGGIEAGETAEQAVIREVKEETSLIAKSVALVFEQFNADRKESYFSVDIASGKVELGNGPEKLKQSRSNFYAPQWVDVAKLKAINLQPEAAAEKLQKLLPQGGLKVTKI</sequence>
<evidence type="ECO:0000313" key="5">
    <source>
        <dbReference type="Proteomes" id="UP000202440"/>
    </source>
</evidence>
<dbReference type="InterPro" id="IPR020476">
    <property type="entry name" value="Nudix_hydrolase"/>
</dbReference>
<proteinExistence type="predicted"/>
<dbReference type="SUPFAM" id="SSF55811">
    <property type="entry name" value="Nudix"/>
    <property type="match status" value="1"/>
</dbReference>
<reference evidence="4 5" key="1">
    <citation type="submission" date="2017-07" db="EMBL/GenBank/DDBJ databases">
        <title>Annotated genome sequence of Bacterioplanes sanyensis isolated from Red Sea.</title>
        <authorList>
            <person name="Rehman Z.U."/>
        </authorList>
    </citation>
    <scope>NUCLEOTIDE SEQUENCE [LARGE SCALE GENOMIC DNA]</scope>
    <source>
        <strain evidence="4 5">NV9</strain>
    </source>
</reference>
<evidence type="ECO:0000256" key="2">
    <source>
        <dbReference type="ARBA" id="ARBA00022801"/>
    </source>
</evidence>
<name>A0A222FFE5_9GAMM</name>
<dbReference type="OrthoDB" id="9810648at2"/>
<dbReference type="PRINTS" id="PR00502">
    <property type="entry name" value="NUDIXFAMILY"/>
</dbReference>
<dbReference type="AlphaFoldDB" id="A0A222FFE5"/>
<dbReference type="GO" id="GO:0016787">
    <property type="term" value="F:hydrolase activity"/>
    <property type="evidence" value="ECO:0007669"/>
    <property type="project" value="UniProtKB-KW"/>
</dbReference>
<comment type="cofactor">
    <cofactor evidence="1">
        <name>Mg(2+)</name>
        <dbReference type="ChEBI" id="CHEBI:18420"/>
    </cofactor>
</comment>
<evidence type="ECO:0000259" key="3">
    <source>
        <dbReference type="PROSITE" id="PS51462"/>
    </source>
</evidence>
<dbReference type="PANTHER" id="PTHR43046:SF14">
    <property type="entry name" value="MUTT_NUDIX FAMILY PROTEIN"/>
    <property type="match status" value="1"/>
</dbReference>
<dbReference type="Pfam" id="PF00293">
    <property type="entry name" value="NUDIX"/>
    <property type="match status" value="1"/>
</dbReference>
<keyword evidence="5" id="KW-1185">Reference proteome</keyword>
<organism evidence="4 5">
    <name type="scientific">Bacterioplanes sanyensis</name>
    <dbReference type="NCBI Taxonomy" id="1249553"/>
    <lineage>
        <taxon>Bacteria</taxon>
        <taxon>Pseudomonadati</taxon>
        <taxon>Pseudomonadota</taxon>
        <taxon>Gammaproteobacteria</taxon>
        <taxon>Oceanospirillales</taxon>
        <taxon>Oceanospirillaceae</taxon>
        <taxon>Bacterioplanes</taxon>
    </lineage>
</organism>
<dbReference type="PROSITE" id="PS51462">
    <property type="entry name" value="NUDIX"/>
    <property type="match status" value="1"/>
</dbReference>
<accession>A0A222FFE5</accession>
<dbReference type="RefSeq" id="WP_094059014.1">
    <property type="nucleotide sequence ID" value="NZ_CP022530.1"/>
</dbReference>
<dbReference type="Gene3D" id="3.90.79.10">
    <property type="entry name" value="Nucleoside Triphosphate Pyrophosphohydrolase"/>
    <property type="match status" value="1"/>
</dbReference>
<dbReference type="InterPro" id="IPR000086">
    <property type="entry name" value="NUDIX_hydrolase_dom"/>
</dbReference>
<gene>
    <name evidence="4" type="ORF">CHH28_03555</name>
</gene>
<evidence type="ECO:0000313" key="4">
    <source>
        <dbReference type="EMBL" id="ASP37805.1"/>
    </source>
</evidence>
<dbReference type="CDD" id="cd04669">
    <property type="entry name" value="NUDIX_Hydrolase"/>
    <property type="match status" value="1"/>
</dbReference>
<dbReference type="KEGG" id="bsan:CHH28_03555"/>
<evidence type="ECO:0000256" key="1">
    <source>
        <dbReference type="ARBA" id="ARBA00001946"/>
    </source>
</evidence>
<dbReference type="Proteomes" id="UP000202440">
    <property type="component" value="Chromosome"/>
</dbReference>
<keyword evidence="2" id="KW-0378">Hydrolase</keyword>
<dbReference type="InterPro" id="IPR015797">
    <property type="entry name" value="NUDIX_hydrolase-like_dom_sf"/>
</dbReference>